<dbReference type="GO" id="GO:0005743">
    <property type="term" value="C:mitochondrial inner membrane"/>
    <property type="evidence" value="ECO:0007669"/>
    <property type="project" value="UniProtKB-SubCell"/>
</dbReference>
<feature type="region of interest" description="Disordered" evidence="17">
    <location>
        <begin position="28"/>
        <end position="53"/>
    </location>
</feature>
<dbReference type="InterPro" id="IPR019329">
    <property type="entry name" value="NADH_UbQ_OxRdtase_ESSS_su"/>
</dbReference>
<evidence type="ECO:0000256" key="4">
    <source>
        <dbReference type="ARBA" id="ARBA00018632"/>
    </source>
</evidence>
<evidence type="ECO:0000256" key="7">
    <source>
        <dbReference type="ARBA" id="ARBA00022692"/>
    </source>
</evidence>
<evidence type="ECO:0000256" key="6">
    <source>
        <dbReference type="ARBA" id="ARBA00022660"/>
    </source>
</evidence>
<evidence type="ECO:0000256" key="1">
    <source>
        <dbReference type="ARBA" id="ARBA00003195"/>
    </source>
</evidence>
<proteinExistence type="inferred from homology"/>
<feature type="compositionally biased region" description="Polar residues" evidence="17">
    <location>
        <begin position="107"/>
        <end position="117"/>
    </location>
</feature>
<sequence>MLSSRIATAASASRRSVSASLMQRRFASGGGGYNQPTGHLFGEKPPPPGTKRAKEDWENLWTYGMFGGMAFGGVLLFYKPDTSIQTWAMAEAKKRLEESGEVWQYKPSPNSGHPNGV</sequence>
<accession>A0A316YN06</accession>
<keyword evidence="11 18" id="KW-1133">Transmembrane helix</keyword>
<dbReference type="PANTHER" id="PTHR40637">
    <property type="entry name" value="ESSS SUBUNIT OF NADH:UBIQUINONE OXIDOREDUCTASE (COMPLEX I) PROTEIN"/>
    <property type="match status" value="1"/>
</dbReference>
<evidence type="ECO:0000256" key="18">
    <source>
        <dbReference type="SAM" id="Phobius"/>
    </source>
</evidence>
<gene>
    <name evidence="19" type="ORF">FA10DRAFT_267730</name>
</gene>
<evidence type="ECO:0000256" key="2">
    <source>
        <dbReference type="ARBA" id="ARBA00004434"/>
    </source>
</evidence>
<evidence type="ECO:0000256" key="8">
    <source>
        <dbReference type="ARBA" id="ARBA00022792"/>
    </source>
</evidence>
<evidence type="ECO:0000313" key="20">
    <source>
        <dbReference type="Proteomes" id="UP000245768"/>
    </source>
</evidence>
<feature type="transmembrane region" description="Helical" evidence="18">
    <location>
        <begin position="60"/>
        <end position="78"/>
    </location>
</feature>
<evidence type="ECO:0000256" key="5">
    <source>
        <dbReference type="ARBA" id="ARBA00022448"/>
    </source>
</evidence>
<evidence type="ECO:0000256" key="12">
    <source>
        <dbReference type="ARBA" id="ARBA00023128"/>
    </source>
</evidence>
<name>A0A316YN06_9BASI</name>
<dbReference type="EMBL" id="KZ819637">
    <property type="protein sequence ID" value="PWN89135.1"/>
    <property type="molecule type" value="Genomic_DNA"/>
</dbReference>
<comment type="similarity">
    <text evidence="3">Belongs to the complex I NDUFB11 subunit family.</text>
</comment>
<dbReference type="InParanoid" id="A0A316YN06"/>
<comment type="subcellular location">
    <subcellularLocation>
        <location evidence="2">Mitochondrion inner membrane</location>
        <topology evidence="2">Single-pass membrane protein</topology>
    </subcellularLocation>
</comment>
<keyword evidence="5" id="KW-0813">Transport</keyword>
<reference evidence="19 20" key="1">
    <citation type="journal article" date="2018" name="Mol. Biol. Evol.">
        <title>Broad Genomic Sampling Reveals a Smut Pathogenic Ancestry of the Fungal Clade Ustilaginomycotina.</title>
        <authorList>
            <person name="Kijpornyongpan T."/>
            <person name="Mondo S.J."/>
            <person name="Barry K."/>
            <person name="Sandor L."/>
            <person name="Lee J."/>
            <person name="Lipzen A."/>
            <person name="Pangilinan J."/>
            <person name="LaButti K."/>
            <person name="Hainaut M."/>
            <person name="Henrissat B."/>
            <person name="Grigoriev I.V."/>
            <person name="Spatafora J.W."/>
            <person name="Aime M.C."/>
        </authorList>
    </citation>
    <scope>NUCLEOTIDE SEQUENCE [LARGE SCALE GENOMIC DNA]</scope>
    <source>
        <strain evidence="19 20">MCA 4198</strain>
    </source>
</reference>
<comment type="subunit">
    <text evidence="16">Complex I is composed of 45 different subunits. Interacts with BCAP31.</text>
</comment>
<keyword evidence="6" id="KW-0679">Respiratory chain</keyword>
<feature type="region of interest" description="Disordered" evidence="17">
    <location>
        <begin position="98"/>
        <end position="117"/>
    </location>
</feature>
<evidence type="ECO:0000256" key="3">
    <source>
        <dbReference type="ARBA" id="ARBA00008915"/>
    </source>
</evidence>
<dbReference type="STRING" id="215250.A0A316YN06"/>
<keyword evidence="13 18" id="KW-0472">Membrane</keyword>
<evidence type="ECO:0000256" key="17">
    <source>
        <dbReference type="SAM" id="MobiDB-lite"/>
    </source>
</evidence>
<evidence type="ECO:0000313" key="19">
    <source>
        <dbReference type="EMBL" id="PWN89135.1"/>
    </source>
</evidence>
<dbReference type="Pfam" id="PF10183">
    <property type="entry name" value="ESSS"/>
    <property type="match status" value="1"/>
</dbReference>
<evidence type="ECO:0000256" key="16">
    <source>
        <dbReference type="ARBA" id="ARBA00046528"/>
    </source>
</evidence>
<dbReference type="GeneID" id="37043953"/>
<dbReference type="RefSeq" id="XP_025376333.1">
    <property type="nucleotide sequence ID" value="XM_025522037.1"/>
</dbReference>
<evidence type="ECO:0000256" key="15">
    <source>
        <dbReference type="ARBA" id="ARBA00031387"/>
    </source>
</evidence>
<keyword evidence="7 18" id="KW-0812">Transmembrane</keyword>
<keyword evidence="8" id="KW-0999">Mitochondrion inner membrane</keyword>
<evidence type="ECO:0000256" key="14">
    <source>
        <dbReference type="ARBA" id="ARBA00030753"/>
    </source>
</evidence>
<dbReference type="Proteomes" id="UP000245768">
    <property type="component" value="Unassembled WGS sequence"/>
</dbReference>
<dbReference type="PANTHER" id="PTHR40637:SF1">
    <property type="entry name" value="ESSS SUBUNIT OF NADH:UBIQUINONE OXIDOREDUCTASE (COMPLEX I) PROTEIN"/>
    <property type="match status" value="1"/>
</dbReference>
<keyword evidence="12" id="KW-0496">Mitochondrion</keyword>
<keyword evidence="9" id="KW-0809">Transit peptide</keyword>
<dbReference type="AlphaFoldDB" id="A0A316YN06"/>
<evidence type="ECO:0000256" key="10">
    <source>
        <dbReference type="ARBA" id="ARBA00022982"/>
    </source>
</evidence>
<evidence type="ECO:0000256" key="11">
    <source>
        <dbReference type="ARBA" id="ARBA00022989"/>
    </source>
</evidence>
<keyword evidence="10" id="KW-0249">Electron transport</keyword>
<dbReference type="OrthoDB" id="2147978at2759"/>
<evidence type="ECO:0000256" key="13">
    <source>
        <dbReference type="ARBA" id="ARBA00023136"/>
    </source>
</evidence>
<evidence type="ECO:0000256" key="9">
    <source>
        <dbReference type="ARBA" id="ARBA00022946"/>
    </source>
</evidence>
<protein>
    <recommendedName>
        <fullName evidence="4">NADH dehydrogenase [ubiquinone] 1 beta subcomplex subunit 11, mitochondrial</fullName>
    </recommendedName>
    <alternativeName>
        <fullName evidence="15">Complex I-ESSS</fullName>
    </alternativeName>
    <alternativeName>
        <fullName evidence="14">NADH-ubiquinone oxidoreductase ESSS subunit</fullName>
    </alternativeName>
</protein>
<organism evidence="19 20">
    <name type="scientific">Acaromyces ingoldii</name>
    <dbReference type="NCBI Taxonomy" id="215250"/>
    <lineage>
        <taxon>Eukaryota</taxon>
        <taxon>Fungi</taxon>
        <taxon>Dikarya</taxon>
        <taxon>Basidiomycota</taxon>
        <taxon>Ustilaginomycotina</taxon>
        <taxon>Exobasidiomycetes</taxon>
        <taxon>Exobasidiales</taxon>
        <taxon>Cryptobasidiaceae</taxon>
        <taxon>Acaromyces</taxon>
    </lineage>
</organism>
<comment type="function">
    <text evidence="1">Accessory subunit of the mitochondrial membrane respiratory chain NADH dehydrogenase (Complex I), that is believed not to be involved in catalysis. Complex I functions in the transfer of electrons from NADH to the respiratory chain. The immediate electron acceptor for the enzyme is believed to be ubiquinone.</text>
</comment>
<keyword evidence="20" id="KW-1185">Reference proteome</keyword>